<evidence type="ECO:0000313" key="2">
    <source>
        <dbReference type="Proteomes" id="UP000239203"/>
    </source>
</evidence>
<dbReference type="InterPro" id="IPR027417">
    <property type="entry name" value="P-loop_NTPase"/>
</dbReference>
<gene>
    <name evidence="1" type="ORF">CLV40_10231</name>
</gene>
<dbReference type="OrthoDB" id="104167at2"/>
<organism evidence="1 2">
    <name type="scientific">Actinokineospora auranticolor</name>
    <dbReference type="NCBI Taxonomy" id="155976"/>
    <lineage>
        <taxon>Bacteria</taxon>
        <taxon>Bacillati</taxon>
        <taxon>Actinomycetota</taxon>
        <taxon>Actinomycetes</taxon>
        <taxon>Pseudonocardiales</taxon>
        <taxon>Pseudonocardiaceae</taxon>
        <taxon>Actinokineospora</taxon>
    </lineage>
</organism>
<reference evidence="1 2" key="1">
    <citation type="submission" date="2018-02" db="EMBL/GenBank/DDBJ databases">
        <title>Genomic Encyclopedia of Archaeal and Bacterial Type Strains, Phase II (KMG-II): from individual species to whole genera.</title>
        <authorList>
            <person name="Goeker M."/>
        </authorList>
    </citation>
    <scope>NUCLEOTIDE SEQUENCE [LARGE SCALE GENOMIC DNA]</scope>
    <source>
        <strain evidence="1 2">YU 961-1</strain>
    </source>
</reference>
<dbReference type="RefSeq" id="WP_146107915.1">
    <property type="nucleotide sequence ID" value="NZ_CP154825.1"/>
</dbReference>
<keyword evidence="2" id="KW-1185">Reference proteome</keyword>
<accession>A0A2S6GY86</accession>
<evidence type="ECO:0000313" key="1">
    <source>
        <dbReference type="EMBL" id="PPK70121.1"/>
    </source>
</evidence>
<dbReference type="EMBL" id="PTIX01000002">
    <property type="protein sequence ID" value="PPK70121.1"/>
    <property type="molecule type" value="Genomic_DNA"/>
</dbReference>
<comment type="caution">
    <text evidence="1">The sequence shown here is derived from an EMBL/GenBank/DDBJ whole genome shotgun (WGS) entry which is preliminary data.</text>
</comment>
<dbReference type="SUPFAM" id="SSF52540">
    <property type="entry name" value="P-loop containing nucleoside triphosphate hydrolases"/>
    <property type="match status" value="1"/>
</dbReference>
<name>A0A2S6GY86_9PSEU</name>
<dbReference type="Gene3D" id="3.40.50.300">
    <property type="entry name" value="P-loop containing nucleotide triphosphate hydrolases"/>
    <property type="match status" value="1"/>
</dbReference>
<dbReference type="Proteomes" id="UP000239203">
    <property type="component" value="Unassembled WGS sequence"/>
</dbReference>
<dbReference type="AlphaFoldDB" id="A0A2S6GY86"/>
<protein>
    <submittedName>
        <fullName evidence="1">Uncharacterized protein DUF2813</fullName>
    </submittedName>
</protein>
<proteinExistence type="predicted"/>
<sequence length="193" mass="20515">MARFGLNRVEIEGYTSIEHVELTLGAVTVFVGANGTGKSNFNNALGLLGRIADQELARRAGLNGGASALLNRASALRRIRLGLSGARGGYRAALVPGAGDNLIFEYEVLEHSAATVEELGGGHRETRLFALADSHGKAGAALDLLRGCRVFHFHDTSRNAPVKQFAPTAENLTLRSDAGNLAAVLSWPLSRRR</sequence>